<evidence type="ECO:0000256" key="1">
    <source>
        <dbReference type="ARBA" id="ARBA00023054"/>
    </source>
</evidence>
<dbReference type="InterPro" id="IPR039497">
    <property type="entry name" value="CC144C-like_CC_dom"/>
</dbReference>
<sequence>MDDLEAPNADYEEEVWTDWDVKSSVPPNHQDDLDQNPDQAEVSTDKQEHSLLQLEKAHSNRHREVKVLQEENNRLLSQVTDLKHQLCRLETNKIEMEASLSQLKQELSESMKKLSKNTSAVEVNHQYCNSLEKEHTCFSQNLDCLTGSEKQTKTLKTDLSSSATSDVTIKHLEETVQRMLMEKTQLERAAQNQSFKLRTLEKQANEALKERIQLQELISNLQSSKFSLEEQLSIVKQKDSTLSHEGLEYQALWEKEVKKCSKLGLRLSELEKEKEQLSSKVETIKTKAKHIMEKKNVVETRLQDEMTRNSELHTEVSRLRTLVKTAKKKLRDKDMGEEKSREDVQGLLNKETQLRHQLEMDYGDLVKEVASLKRSLVDRQRTEEELRSHLEAAEREHSQVEERSRQQLQSKLDEVNRFFQTQNTSQKSLLSQMEHRIRELENQVSKNRCSEQDSIRHLDMTQTELQRYRSMYSEERHLRKSLAAKLQQTDSRLSEAKLLLNELVSSPQLVGSRRH</sequence>
<evidence type="ECO:0000313" key="6">
    <source>
        <dbReference type="EMBL" id="CAL1592352.1"/>
    </source>
</evidence>
<feature type="coiled-coil region" evidence="2">
    <location>
        <begin position="260"/>
        <end position="287"/>
    </location>
</feature>
<evidence type="ECO:0000256" key="2">
    <source>
        <dbReference type="SAM" id="Coils"/>
    </source>
</evidence>
<keyword evidence="7" id="KW-1185">Reference proteome</keyword>
<evidence type="ECO:0000259" key="4">
    <source>
        <dbReference type="Pfam" id="PF12001"/>
    </source>
</evidence>
<protein>
    <submittedName>
        <fullName evidence="6">Uncharacterized protein</fullName>
    </submittedName>
</protein>
<feature type="compositionally biased region" description="Acidic residues" evidence="3">
    <location>
        <begin position="1"/>
        <end position="17"/>
    </location>
</feature>
<gene>
    <name evidence="6" type="ORF">KC01_LOCUS21606</name>
</gene>
<dbReference type="Pfam" id="PF14915">
    <property type="entry name" value="CCDC144C"/>
    <property type="match status" value="1"/>
</dbReference>
<name>A0AAV2KQV7_KNICA</name>
<reference evidence="6 7" key="1">
    <citation type="submission" date="2024-04" db="EMBL/GenBank/DDBJ databases">
        <authorList>
            <person name="Waldvogel A.-M."/>
            <person name="Schoenle A."/>
        </authorList>
    </citation>
    <scope>NUCLEOTIDE SEQUENCE [LARGE SCALE GENOMIC DNA]</scope>
</reference>
<dbReference type="InterPro" id="IPR021885">
    <property type="entry name" value="DUF3496"/>
</dbReference>
<dbReference type="Pfam" id="PF12001">
    <property type="entry name" value="DUF3496"/>
    <property type="match status" value="1"/>
</dbReference>
<feature type="domain" description="DUF3496" evidence="4">
    <location>
        <begin position="431"/>
        <end position="497"/>
    </location>
</feature>
<evidence type="ECO:0000259" key="5">
    <source>
        <dbReference type="Pfam" id="PF14915"/>
    </source>
</evidence>
<proteinExistence type="predicted"/>
<feature type="coiled-coil region" evidence="2">
    <location>
        <begin position="376"/>
        <end position="450"/>
    </location>
</feature>
<evidence type="ECO:0000256" key="3">
    <source>
        <dbReference type="SAM" id="MobiDB-lite"/>
    </source>
</evidence>
<keyword evidence="1 2" id="KW-0175">Coiled coil</keyword>
<feature type="coiled-coil region" evidence="2">
    <location>
        <begin position="65"/>
        <end position="117"/>
    </location>
</feature>
<accession>A0AAV2KQV7</accession>
<dbReference type="EMBL" id="OZ035824">
    <property type="protein sequence ID" value="CAL1592352.1"/>
    <property type="molecule type" value="Genomic_DNA"/>
</dbReference>
<dbReference type="AlphaFoldDB" id="A0AAV2KQV7"/>
<feature type="coiled-coil region" evidence="2">
    <location>
        <begin position="169"/>
        <end position="224"/>
    </location>
</feature>
<dbReference type="Proteomes" id="UP001497482">
    <property type="component" value="Chromosome 2"/>
</dbReference>
<organism evidence="6 7">
    <name type="scientific">Knipowitschia caucasica</name>
    <name type="common">Caucasian dwarf goby</name>
    <name type="synonym">Pomatoschistus caucasicus</name>
    <dbReference type="NCBI Taxonomy" id="637954"/>
    <lineage>
        <taxon>Eukaryota</taxon>
        <taxon>Metazoa</taxon>
        <taxon>Chordata</taxon>
        <taxon>Craniata</taxon>
        <taxon>Vertebrata</taxon>
        <taxon>Euteleostomi</taxon>
        <taxon>Actinopterygii</taxon>
        <taxon>Neopterygii</taxon>
        <taxon>Teleostei</taxon>
        <taxon>Neoteleostei</taxon>
        <taxon>Acanthomorphata</taxon>
        <taxon>Gobiaria</taxon>
        <taxon>Gobiiformes</taxon>
        <taxon>Gobioidei</taxon>
        <taxon>Gobiidae</taxon>
        <taxon>Gobiinae</taxon>
        <taxon>Knipowitschia</taxon>
    </lineage>
</organism>
<evidence type="ECO:0000313" key="7">
    <source>
        <dbReference type="Proteomes" id="UP001497482"/>
    </source>
</evidence>
<feature type="domain" description="CCDC144C-like coiled-coil" evidence="5">
    <location>
        <begin position="41"/>
        <end position="145"/>
    </location>
</feature>
<feature type="region of interest" description="Disordered" evidence="3">
    <location>
        <begin position="1"/>
        <end position="50"/>
    </location>
</feature>